<evidence type="ECO:0000313" key="4">
    <source>
        <dbReference type="Proteomes" id="UP000634919"/>
    </source>
</evidence>
<evidence type="ECO:0000313" key="3">
    <source>
        <dbReference type="EMBL" id="MBD7960584.1"/>
    </source>
</evidence>
<name>A0ABR8SBV0_9BURK</name>
<keyword evidence="1" id="KW-0732">Signal</keyword>
<dbReference type="SMART" id="SM00869">
    <property type="entry name" value="Autotransporter"/>
    <property type="match status" value="1"/>
</dbReference>
<accession>A0ABR8SBV0</accession>
<dbReference type="SUPFAM" id="SSF103515">
    <property type="entry name" value="Autotransporter"/>
    <property type="match status" value="1"/>
</dbReference>
<dbReference type="SUPFAM" id="SSF82171">
    <property type="entry name" value="DPP6 N-terminal domain-like"/>
    <property type="match status" value="1"/>
</dbReference>
<dbReference type="RefSeq" id="WP_191722990.1">
    <property type="nucleotide sequence ID" value="NZ_JACSQK010000004.1"/>
</dbReference>
<feature type="chain" id="PRO_5047524478" description="Autotransporter domain-containing protein" evidence="1">
    <location>
        <begin position="21"/>
        <end position="684"/>
    </location>
</feature>
<feature type="signal peptide" evidence="1">
    <location>
        <begin position="1"/>
        <end position="20"/>
    </location>
</feature>
<gene>
    <name evidence="3" type="ORF">H9646_08795</name>
</gene>
<dbReference type="InterPro" id="IPR005546">
    <property type="entry name" value="Autotransporte_beta"/>
</dbReference>
<feature type="domain" description="Autotransporter" evidence="2">
    <location>
        <begin position="405"/>
        <end position="684"/>
    </location>
</feature>
<dbReference type="PROSITE" id="PS51208">
    <property type="entry name" value="AUTOTRANSPORTER"/>
    <property type="match status" value="1"/>
</dbReference>
<dbReference type="NCBIfam" id="TIGR02913">
    <property type="entry name" value="HAF_rpt"/>
    <property type="match status" value="7"/>
</dbReference>
<dbReference type="Pfam" id="PF03797">
    <property type="entry name" value="Autotransporter"/>
    <property type="match status" value="1"/>
</dbReference>
<protein>
    <recommendedName>
        <fullName evidence="2">Autotransporter domain-containing protein</fullName>
    </recommendedName>
</protein>
<dbReference type="Gene3D" id="2.40.128.130">
    <property type="entry name" value="Autotransporter beta-domain"/>
    <property type="match status" value="1"/>
</dbReference>
<dbReference type="InterPro" id="IPR036709">
    <property type="entry name" value="Autotransporte_beta_dom_sf"/>
</dbReference>
<organism evidence="3 4">
    <name type="scientific">Comamonas avium</name>
    <dbReference type="NCBI Taxonomy" id="2762231"/>
    <lineage>
        <taxon>Bacteria</taxon>
        <taxon>Pseudomonadati</taxon>
        <taxon>Pseudomonadota</taxon>
        <taxon>Betaproteobacteria</taxon>
        <taxon>Burkholderiales</taxon>
        <taxon>Comamonadaceae</taxon>
        <taxon>Comamonas</taxon>
    </lineage>
</organism>
<evidence type="ECO:0000259" key="2">
    <source>
        <dbReference type="PROSITE" id="PS51208"/>
    </source>
</evidence>
<reference evidence="3 4" key="1">
    <citation type="submission" date="2020-08" db="EMBL/GenBank/DDBJ databases">
        <title>A Genomic Blueprint of the Chicken Gut Microbiome.</title>
        <authorList>
            <person name="Gilroy R."/>
            <person name="Ravi A."/>
            <person name="Getino M."/>
            <person name="Pursley I."/>
            <person name="Horton D.L."/>
            <person name="Alikhan N.-F."/>
            <person name="Baker D."/>
            <person name="Gharbi K."/>
            <person name="Hall N."/>
            <person name="Watson M."/>
            <person name="Adriaenssens E.M."/>
            <person name="Foster-Nyarko E."/>
            <person name="Jarju S."/>
            <person name="Secka A."/>
            <person name="Antonio M."/>
            <person name="Oren A."/>
            <person name="Chaudhuri R."/>
            <person name="La Ragione R.M."/>
            <person name="Hildebrand F."/>
            <person name="Pallen M.J."/>
        </authorList>
    </citation>
    <scope>NUCLEOTIDE SEQUENCE [LARGE SCALE GENOMIC DNA]</scope>
    <source>
        <strain evidence="3 4">Sa2CVA6</strain>
    </source>
</reference>
<dbReference type="InterPro" id="IPR014262">
    <property type="entry name" value="HAF_rpt"/>
</dbReference>
<comment type="caution">
    <text evidence="3">The sequence shown here is derived from an EMBL/GenBank/DDBJ whole genome shotgun (WGS) entry which is preliminary data.</text>
</comment>
<proteinExistence type="predicted"/>
<dbReference type="Proteomes" id="UP000634919">
    <property type="component" value="Unassembled WGS sequence"/>
</dbReference>
<evidence type="ECO:0000256" key="1">
    <source>
        <dbReference type="SAM" id="SignalP"/>
    </source>
</evidence>
<dbReference type="EMBL" id="JACSQK010000004">
    <property type="protein sequence ID" value="MBD7960584.1"/>
    <property type="molecule type" value="Genomic_DNA"/>
</dbReference>
<keyword evidence="4" id="KW-1185">Reference proteome</keyword>
<sequence length="684" mass="70514">MKKLTLSNLLLPLLAATAHAQVYAAGLNRMQDLGGLTSSDTGSNANAVSADGSVVVGQVGYGSGGKYHAFRWTSDGGMQDLGDLTANGTGWSVAYSASADGSVVAGQADYVLYGKYHAFRWTSEGGMQDLGDLTASGTGTSYTNAISADGSAVVGGADYGTGANAHAFRWTSAGGMQDLGDLTASGTGSSNAIAISADGSVVVGEASYDSGWWSHAYRWTSDGGMQDLGDLTASGTGWSEASAVSADGSVVVGEANYGSSWWSHAYRWTSDGGMQDLGDLTASGTGWSAARAVSADGSAVVGLADYGSGANAHAFRWSSESGMQDLGDFTADGMGWSSAYGVSADGRTVVGSASTDQGVTRAFIYRTSMQDFNNLLSSLPKLAADKELAAAQQQMRMARLLQTQCATGKPGVSCFKVTGSFDAVGADAGIGRRQQTQGVVTLGYGLSEQWTWGGNLLLGHASLRHSAVDPDSTYGLSGWLAYSQSGQAGNGWQIQAAVGYSQQNNTITRGQGLSNVELVSGTASLNALAARVAVGFGISHSSGWLVTPQVALTQQRSKLAAYDDAHGDFRASYQKASLKATVLGLGVTAQKAVGSKTQLRLAAGLEQDLSVQRMKFAGTSDVPGAETFNLESALKRKALRPYVSAGYVYHLDAASAVAVDIGAERDAFSSEFNMGLSVSYSKLF</sequence>